<organism evidence="2 3">
    <name type="scientific">Streptomyces clavifer</name>
    <dbReference type="NCBI Taxonomy" id="68188"/>
    <lineage>
        <taxon>Bacteria</taxon>
        <taxon>Bacillati</taxon>
        <taxon>Actinomycetota</taxon>
        <taxon>Actinomycetes</taxon>
        <taxon>Kitasatosporales</taxon>
        <taxon>Streptomycetaceae</taxon>
        <taxon>Streptomyces</taxon>
    </lineage>
</organism>
<evidence type="ECO:0000313" key="3">
    <source>
        <dbReference type="Proteomes" id="UP001519311"/>
    </source>
</evidence>
<name>A0ABS4VCG1_9ACTN</name>
<dbReference type="GeneID" id="97342276"/>
<accession>A0ABS4VCG1</accession>
<sequence length="106" mass="10942">MAGQCQVRFEAAGRTVVADLPTGSGGGKDSVGTRLTVRYQADDPQVVAREEDVGGGGAALLAVMSGVSALLFLVVSVVAAVFVARQRRSDSVPAPAVQEERQRDGE</sequence>
<comment type="caution">
    <text evidence="2">The sequence shown here is derived from an EMBL/GenBank/DDBJ whole genome shotgun (WGS) entry which is preliminary data.</text>
</comment>
<protein>
    <recommendedName>
        <fullName evidence="4">DUF3592 domain-containing protein</fullName>
    </recommendedName>
</protein>
<dbReference type="EMBL" id="JAGINS010000001">
    <property type="protein sequence ID" value="MBP2361594.1"/>
    <property type="molecule type" value="Genomic_DNA"/>
</dbReference>
<evidence type="ECO:0008006" key="4">
    <source>
        <dbReference type="Google" id="ProtNLM"/>
    </source>
</evidence>
<reference evidence="2 3" key="1">
    <citation type="submission" date="2021-03" db="EMBL/GenBank/DDBJ databases">
        <title>Sequencing the genomes of 1000 actinobacteria strains.</title>
        <authorList>
            <person name="Klenk H.-P."/>
        </authorList>
    </citation>
    <scope>NUCLEOTIDE SEQUENCE [LARGE SCALE GENOMIC DNA]</scope>
    <source>
        <strain evidence="2 3">DSM 40843</strain>
    </source>
</reference>
<evidence type="ECO:0000256" key="1">
    <source>
        <dbReference type="SAM" id="MobiDB-lite"/>
    </source>
</evidence>
<feature type="region of interest" description="Disordered" evidence="1">
    <location>
        <begin position="87"/>
        <end position="106"/>
    </location>
</feature>
<gene>
    <name evidence="2" type="ORF">JOF59_003994</name>
</gene>
<evidence type="ECO:0000313" key="2">
    <source>
        <dbReference type="EMBL" id="MBP2361594.1"/>
    </source>
</evidence>
<proteinExistence type="predicted"/>
<dbReference type="RefSeq" id="WP_242413185.1">
    <property type="nucleotide sequence ID" value="NZ_CP107793.1"/>
</dbReference>
<dbReference type="Proteomes" id="UP001519311">
    <property type="component" value="Unassembled WGS sequence"/>
</dbReference>
<keyword evidence="3" id="KW-1185">Reference proteome</keyword>